<dbReference type="KEGG" id="sfd:USDA257_c26970"/>
<gene>
    <name evidence="1" type="ORF">USDA257_c26970</name>
</gene>
<protein>
    <submittedName>
        <fullName evidence="1">Uncharacterized protein</fullName>
    </submittedName>
</protein>
<dbReference type="HOGENOM" id="CLU_2791718_0_0_5"/>
<evidence type="ECO:0000313" key="1">
    <source>
        <dbReference type="EMBL" id="AFL51271.1"/>
    </source>
</evidence>
<dbReference type="Proteomes" id="UP000006180">
    <property type="component" value="Chromosome"/>
</dbReference>
<dbReference type="EMBL" id="CP003563">
    <property type="protein sequence ID" value="AFL51271.1"/>
    <property type="molecule type" value="Genomic_DNA"/>
</dbReference>
<evidence type="ECO:0000313" key="2">
    <source>
        <dbReference type="Proteomes" id="UP000006180"/>
    </source>
</evidence>
<sequence length="68" mass="8002">MKIRDDSTKIAYRCQSRKVALLRSFIENPRALPWPRRPSVLGQLGAPCGLGGDDHDRSHRDYRRRIWR</sequence>
<reference evidence="1 2" key="1">
    <citation type="journal article" date="2012" name="J. Bacteriol.">
        <title>Complete genome sequence of the broad-host-range strain Sinorhizobium fredii USDA257.</title>
        <authorList>
            <person name="Schuldes J."/>
            <person name="Rodriguez Orbegoso M."/>
            <person name="Schmeisser C."/>
            <person name="Krishnan H.B."/>
            <person name="Daniel R."/>
            <person name="Streit W.R."/>
        </authorList>
    </citation>
    <scope>NUCLEOTIDE SEQUENCE [LARGE SCALE GENOMIC DNA]</scope>
    <source>
        <strain evidence="1 2">USDA 257</strain>
    </source>
</reference>
<name>I3X5W5_SINF2</name>
<dbReference type="AlphaFoldDB" id="I3X5W5"/>
<proteinExistence type="predicted"/>
<accession>I3X5W5</accession>
<organism evidence="1 2">
    <name type="scientific">Sinorhizobium fredii (strain USDA 257)</name>
    <dbReference type="NCBI Taxonomy" id="1185652"/>
    <lineage>
        <taxon>Bacteria</taxon>
        <taxon>Pseudomonadati</taxon>
        <taxon>Pseudomonadota</taxon>
        <taxon>Alphaproteobacteria</taxon>
        <taxon>Hyphomicrobiales</taxon>
        <taxon>Rhizobiaceae</taxon>
        <taxon>Sinorhizobium/Ensifer group</taxon>
        <taxon>Sinorhizobium</taxon>
    </lineage>
</organism>